<dbReference type="AlphaFoldDB" id="A0A7Y7BB43"/>
<dbReference type="Proteomes" id="UP000587462">
    <property type="component" value="Unassembled WGS sequence"/>
</dbReference>
<dbReference type="PANTHER" id="PTHR37817">
    <property type="entry name" value="N-ACETYLTRANSFERASE EIS"/>
    <property type="match status" value="1"/>
</dbReference>
<dbReference type="Pfam" id="PF17668">
    <property type="entry name" value="Acetyltransf_17"/>
    <property type="match status" value="1"/>
</dbReference>
<dbReference type="Gene3D" id="3.30.1050.10">
    <property type="entry name" value="SCP2 sterol-binding domain"/>
    <property type="match status" value="1"/>
</dbReference>
<dbReference type="Pfam" id="PF13527">
    <property type="entry name" value="Acetyltransf_9"/>
    <property type="match status" value="1"/>
</dbReference>
<dbReference type="InterPro" id="IPR022902">
    <property type="entry name" value="NAcTrfase_Eis"/>
</dbReference>
<feature type="active site" description="Proton acceptor; via carboxylate" evidence="4">
    <location>
        <position position="421"/>
    </location>
</feature>
<comment type="caution">
    <text evidence="6">The sequence shown here is derived from an EMBL/GenBank/DDBJ whole genome shotgun (WGS) entry which is preliminary data.</text>
</comment>
<dbReference type="InterPro" id="IPR000182">
    <property type="entry name" value="GNAT_dom"/>
</dbReference>
<dbReference type="EMBL" id="JABBXF010000120">
    <property type="protein sequence ID" value="NVK82317.1"/>
    <property type="molecule type" value="Genomic_DNA"/>
</dbReference>
<feature type="binding site" evidence="4">
    <location>
        <begin position="91"/>
        <end position="93"/>
    </location>
    <ligand>
        <name>acetyl-CoA</name>
        <dbReference type="ChEBI" id="CHEBI:57288"/>
    </ligand>
</feature>
<dbReference type="RefSeq" id="WP_171087869.1">
    <property type="nucleotide sequence ID" value="NZ_BNBU01000002.1"/>
</dbReference>
<evidence type="ECO:0000313" key="7">
    <source>
        <dbReference type="Proteomes" id="UP000587462"/>
    </source>
</evidence>
<feature type="active site" description="Proton donor" evidence="4">
    <location>
        <position position="132"/>
    </location>
</feature>
<sequence>MTPVSPRPSTPVIRTLDDSDLPDWLRVMCTGFLRPPVVPKEEVEIRLAGMDLDRAQGAFDDGRCVATFRSFAQRISVPGGASVPANAVCNVTVAPTHRRRGLLGTMMERDLRAARERGDAAATLISAEYPIYGRYGFGPATWVTEWEVETARTGLSARYAGPECGGRVDLVDGAAVRELGPALHERLRTLRHGAVDRGERWWRFATGDLPRHGRTWTEPFYAVYRSPEGRVDGLVAYTADDVWEAKRPLCSAHVRDLVAVSPAAERALWHFLLTIDWITKVTTGLRAPDDLLPLLLPDPRAARVLTHADFLWLRPLDVPALLAARSYACPGSLVLEVSDPQGLAGGRWLLEAGPDGASCTPTRRPAELVLDVGDLGALYLGDESVLRLAALGRVAEESPGAAARAEPVLRTAARPWCPDIF</sequence>
<dbReference type="NCBIfam" id="NF002367">
    <property type="entry name" value="PRK01346.1-4"/>
    <property type="match status" value="1"/>
</dbReference>
<keyword evidence="3 4" id="KW-0012">Acyltransferase</keyword>
<evidence type="ECO:0000256" key="1">
    <source>
        <dbReference type="ARBA" id="ARBA00009213"/>
    </source>
</evidence>
<evidence type="ECO:0000256" key="2">
    <source>
        <dbReference type="ARBA" id="ARBA00022679"/>
    </source>
</evidence>
<organism evidence="6 7">
    <name type="scientific">Streptomyces morookaense</name>
    <name type="common">Streptoverticillium morookaense</name>
    <dbReference type="NCBI Taxonomy" id="1970"/>
    <lineage>
        <taxon>Bacteria</taxon>
        <taxon>Bacillati</taxon>
        <taxon>Actinomycetota</taxon>
        <taxon>Actinomycetes</taxon>
        <taxon>Kitasatosporales</taxon>
        <taxon>Streptomycetaceae</taxon>
        <taxon>Streptomyces</taxon>
    </lineage>
</organism>
<keyword evidence="2 4" id="KW-0808">Transferase</keyword>
<dbReference type="GO" id="GO:0030649">
    <property type="term" value="P:aminoglycoside antibiotic catabolic process"/>
    <property type="evidence" value="ECO:0007669"/>
    <property type="project" value="TreeGrafter"/>
</dbReference>
<protein>
    <submittedName>
        <fullName evidence="6">GNAT family N-acetyltransferase</fullName>
    </submittedName>
</protein>
<dbReference type="InterPro" id="IPR036527">
    <property type="entry name" value="SCP2_sterol-bd_dom_sf"/>
</dbReference>
<dbReference type="PANTHER" id="PTHR37817:SF1">
    <property type="entry name" value="N-ACETYLTRANSFERASE EIS"/>
    <property type="match status" value="1"/>
</dbReference>
<dbReference type="InterPro" id="IPR041380">
    <property type="entry name" value="Acetyltransf_17"/>
</dbReference>
<dbReference type="HAMAP" id="MF_01812">
    <property type="entry name" value="Eis"/>
    <property type="match status" value="1"/>
</dbReference>
<dbReference type="GO" id="GO:0034069">
    <property type="term" value="F:aminoglycoside N-acetyltransferase activity"/>
    <property type="evidence" value="ECO:0007669"/>
    <property type="project" value="TreeGrafter"/>
</dbReference>
<dbReference type="InterPro" id="IPR025559">
    <property type="entry name" value="Eis_dom"/>
</dbReference>
<evidence type="ECO:0000256" key="3">
    <source>
        <dbReference type="ARBA" id="ARBA00023315"/>
    </source>
</evidence>
<evidence type="ECO:0000256" key="4">
    <source>
        <dbReference type="HAMAP-Rule" id="MF_01812"/>
    </source>
</evidence>
<dbReference type="InterPro" id="IPR016181">
    <property type="entry name" value="Acyl_CoA_acyltransferase"/>
</dbReference>
<comment type="subunit">
    <text evidence="4">Homohexamer; trimer of dimers.</text>
</comment>
<comment type="similarity">
    <text evidence="1 4">Belongs to the acetyltransferase Eis family.</text>
</comment>
<dbReference type="Gene3D" id="3.40.630.30">
    <property type="match status" value="2"/>
</dbReference>
<name>A0A7Y7BB43_STRMO</name>
<dbReference type="InterPro" id="IPR051554">
    <property type="entry name" value="Acetyltransferase_Eis"/>
</dbReference>
<dbReference type="SUPFAM" id="SSF55729">
    <property type="entry name" value="Acyl-CoA N-acyltransferases (Nat)"/>
    <property type="match status" value="1"/>
</dbReference>
<accession>A0A7Y7BB43</accession>
<dbReference type="PROSITE" id="PS51186">
    <property type="entry name" value="GNAT"/>
    <property type="match status" value="1"/>
</dbReference>
<evidence type="ECO:0000313" key="6">
    <source>
        <dbReference type="EMBL" id="NVK82317.1"/>
    </source>
</evidence>
<feature type="domain" description="N-acetyltransferase" evidence="5">
    <location>
        <begin position="11"/>
        <end position="162"/>
    </location>
</feature>
<keyword evidence="7" id="KW-1185">Reference proteome</keyword>
<gene>
    <name evidence="6" type="ORF">HG542_32420</name>
</gene>
<evidence type="ECO:0000259" key="5">
    <source>
        <dbReference type="PROSITE" id="PS51186"/>
    </source>
</evidence>
<dbReference type="SUPFAM" id="SSF55718">
    <property type="entry name" value="SCP-like"/>
    <property type="match status" value="1"/>
</dbReference>
<comment type="caution">
    <text evidence="4">Lacks conserved residue(s) required for the propagation of feature annotation.</text>
</comment>
<feature type="binding site" evidence="4">
    <location>
        <begin position="99"/>
        <end position="104"/>
    </location>
    <ligand>
        <name>acetyl-CoA</name>
        <dbReference type="ChEBI" id="CHEBI:57288"/>
    </ligand>
</feature>
<reference evidence="6 7" key="1">
    <citation type="submission" date="2020-04" db="EMBL/GenBank/DDBJ databases">
        <title>Draft Genome Sequence of Streptomyces morookaense DSM 40503, an 8-azaguanine-producing strain.</title>
        <authorList>
            <person name="Qi J."/>
            <person name="Gao J.-M."/>
        </authorList>
    </citation>
    <scope>NUCLEOTIDE SEQUENCE [LARGE SCALE GENOMIC DNA]</scope>
    <source>
        <strain evidence="6 7">DSM 40503</strain>
    </source>
</reference>
<dbReference type="Pfam" id="PF13530">
    <property type="entry name" value="SCP2_2"/>
    <property type="match status" value="1"/>
</dbReference>
<proteinExistence type="inferred from homology"/>